<evidence type="ECO:0000313" key="2">
    <source>
        <dbReference type="Proteomes" id="UP000095287"/>
    </source>
</evidence>
<protein>
    <submittedName>
        <fullName evidence="3">Secreted protein</fullName>
    </submittedName>
</protein>
<sequence>MISAAAGERTPLRSRSNTLTVCPMPARTSTMPRVRRPRSTSRWPVCATTSPSTVAAMRTCNTAVKATARRSHSGRMPSPTRRASWRCFALAGAS</sequence>
<evidence type="ECO:0000256" key="1">
    <source>
        <dbReference type="SAM" id="MobiDB-lite"/>
    </source>
</evidence>
<keyword evidence="2" id="KW-1185">Reference proteome</keyword>
<organism evidence="2 3">
    <name type="scientific">Steinernema glaseri</name>
    <dbReference type="NCBI Taxonomy" id="37863"/>
    <lineage>
        <taxon>Eukaryota</taxon>
        <taxon>Metazoa</taxon>
        <taxon>Ecdysozoa</taxon>
        <taxon>Nematoda</taxon>
        <taxon>Chromadorea</taxon>
        <taxon>Rhabditida</taxon>
        <taxon>Tylenchina</taxon>
        <taxon>Panagrolaimomorpha</taxon>
        <taxon>Strongyloidoidea</taxon>
        <taxon>Steinernematidae</taxon>
        <taxon>Steinernema</taxon>
    </lineage>
</organism>
<dbReference type="AlphaFoldDB" id="A0A1I8A916"/>
<reference evidence="3" key="1">
    <citation type="submission" date="2016-11" db="UniProtKB">
        <authorList>
            <consortium name="WormBaseParasite"/>
        </authorList>
    </citation>
    <scope>IDENTIFICATION</scope>
</reference>
<dbReference type="WBParaSite" id="L893_g33791.t1">
    <property type="protein sequence ID" value="L893_g33791.t1"/>
    <property type="gene ID" value="L893_g33791"/>
</dbReference>
<dbReference type="Proteomes" id="UP000095287">
    <property type="component" value="Unplaced"/>
</dbReference>
<proteinExistence type="predicted"/>
<feature type="region of interest" description="Disordered" evidence="1">
    <location>
        <begin position="1"/>
        <end position="47"/>
    </location>
</feature>
<name>A0A1I8A916_9BILA</name>
<accession>A0A1I8A916</accession>
<evidence type="ECO:0000313" key="3">
    <source>
        <dbReference type="WBParaSite" id="L893_g33791.t1"/>
    </source>
</evidence>